<reference evidence="1" key="1">
    <citation type="submission" date="2011-11" db="EMBL/GenBank/DDBJ databases">
        <title>The Genome Sequence of Fusarium oxysporum Cotton.</title>
        <authorList>
            <consortium name="The Broad Institute Genome Sequencing Platform"/>
            <person name="Ma L.-J."/>
            <person name="Gale L.R."/>
            <person name="Schwartz D.C."/>
            <person name="Zhou S."/>
            <person name="Corby-Kistler H."/>
            <person name="Young S.K."/>
            <person name="Zeng Q."/>
            <person name="Gargeya S."/>
            <person name="Fitzgerald M."/>
            <person name="Haas B."/>
            <person name="Abouelleil A."/>
            <person name="Alvarado L."/>
            <person name="Arachchi H.M."/>
            <person name="Berlin A."/>
            <person name="Brown A."/>
            <person name="Chapman S.B."/>
            <person name="Chen Z."/>
            <person name="Dunbar C."/>
            <person name="Freedman E."/>
            <person name="Gearin G."/>
            <person name="Goldberg J."/>
            <person name="Griggs A."/>
            <person name="Gujja S."/>
            <person name="Heiman D."/>
            <person name="Howarth C."/>
            <person name="Larson L."/>
            <person name="Lui A."/>
            <person name="MacDonald P.J.P."/>
            <person name="Montmayeur A."/>
            <person name="Murphy C."/>
            <person name="Neiman D."/>
            <person name="Pearson M."/>
            <person name="Priest M."/>
            <person name="Roberts A."/>
            <person name="Saif S."/>
            <person name="Shea T."/>
            <person name="Shenoy N."/>
            <person name="Sisk P."/>
            <person name="Stolte C."/>
            <person name="Sykes S."/>
            <person name="Wortman J."/>
            <person name="Nusbaum C."/>
            <person name="Birren B."/>
        </authorList>
    </citation>
    <scope>NUCLEOTIDE SEQUENCE [LARGE SCALE GENOMIC DNA]</scope>
    <source>
        <strain evidence="1">25433</strain>
    </source>
</reference>
<dbReference type="Proteomes" id="UP000030701">
    <property type="component" value="Unassembled WGS sequence"/>
</dbReference>
<gene>
    <name evidence="1" type="ORF">FOTG_19170</name>
</gene>
<proteinExistence type="predicted"/>
<organism evidence="1">
    <name type="scientific">Fusarium oxysporum f. sp. vasinfectum 25433</name>
    <dbReference type="NCBI Taxonomy" id="1089449"/>
    <lineage>
        <taxon>Eukaryota</taxon>
        <taxon>Fungi</taxon>
        <taxon>Dikarya</taxon>
        <taxon>Ascomycota</taxon>
        <taxon>Pezizomycotina</taxon>
        <taxon>Sordariomycetes</taxon>
        <taxon>Hypocreomycetidae</taxon>
        <taxon>Hypocreales</taxon>
        <taxon>Nectriaceae</taxon>
        <taxon>Fusarium</taxon>
        <taxon>Fusarium oxysporum species complex</taxon>
    </lineage>
</organism>
<sequence length="64" mass="7308">MDMPQTRMSGTGLRAAFPYNVPAGRRPCQSLQSCLQRSKRLLMTLSRSWGDLAIRWPTDSRTPR</sequence>
<name>X0KFI5_FUSOX</name>
<protein>
    <submittedName>
        <fullName evidence="1">Uncharacterized protein</fullName>
    </submittedName>
</protein>
<accession>X0KFI5</accession>
<evidence type="ECO:0000313" key="1">
    <source>
        <dbReference type="EMBL" id="EXM12329.1"/>
    </source>
</evidence>
<dbReference type="AlphaFoldDB" id="X0KFI5"/>
<dbReference type="HOGENOM" id="CLU_2867723_0_0_1"/>
<reference evidence="1" key="2">
    <citation type="submission" date="2014-03" db="EMBL/GenBank/DDBJ databases">
        <title>The Genome Annotation of Fusarium oxysporum Cotton.</title>
        <authorList>
            <consortium name="The Broad Institute Genomics Platform"/>
            <person name="Ma L.-J."/>
            <person name="Corby-Kistler H."/>
            <person name="Broz K."/>
            <person name="Gale L.R."/>
            <person name="Jonkers W."/>
            <person name="O'Donnell K."/>
            <person name="Ploetz R."/>
            <person name="Steinberg C."/>
            <person name="Schwartz D.C."/>
            <person name="VanEtten H."/>
            <person name="Zhou S."/>
            <person name="Young S.K."/>
            <person name="Zeng Q."/>
            <person name="Gargeya S."/>
            <person name="Fitzgerald M."/>
            <person name="Abouelleil A."/>
            <person name="Alvarado L."/>
            <person name="Chapman S.B."/>
            <person name="Gainer-Dewar J."/>
            <person name="Goldberg J."/>
            <person name="Griggs A."/>
            <person name="Gujja S."/>
            <person name="Hansen M."/>
            <person name="Howarth C."/>
            <person name="Imamovic A."/>
            <person name="Ireland A."/>
            <person name="Larimer J."/>
            <person name="McCowan C."/>
            <person name="Murphy C."/>
            <person name="Pearson M."/>
            <person name="Poon T.W."/>
            <person name="Priest M."/>
            <person name="Roberts A."/>
            <person name="Saif S."/>
            <person name="Shea T."/>
            <person name="Sykes S."/>
            <person name="Wortman J."/>
            <person name="Nusbaum C."/>
            <person name="Birren B."/>
        </authorList>
    </citation>
    <scope>NUCLEOTIDE SEQUENCE</scope>
    <source>
        <strain evidence="1">25433</strain>
    </source>
</reference>
<dbReference type="EMBL" id="KK035675">
    <property type="protein sequence ID" value="EXM12329.1"/>
    <property type="molecule type" value="Genomic_DNA"/>
</dbReference>